<proteinExistence type="predicted"/>
<evidence type="ECO:0000313" key="1">
    <source>
        <dbReference type="EMBL" id="KAL1110394.1"/>
    </source>
</evidence>
<dbReference type="Proteomes" id="UP001558652">
    <property type="component" value="Unassembled WGS sequence"/>
</dbReference>
<dbReference type="Gene3D" id="3.30.420.10">
    <property type="entry name" value="Ribonuclease H-like superfamily/Ribonuclease H"/>
    <property type="match status" value="1"/>
</dbReference>
<dbReference type="PANTHER" id="PTHR47326">
    <property type="entry name" value="TRANSPOSABLE ELEMENT TC3 TRANSPOSASE-LIKE PROTEIN"/>
    <property type="match status" value="1"/>
</dbReference>
<evidence type="ECO:0000313" key="2">
    <source>
        <dbReference type="Proteomes" id="UP001558652"/>
    </source>
</evidence>
<dbReference type="PANTHER" id="PTHR47326:SF1">
    <property type="entry name" value="HTH PSQ-TYPE DOMAIN-CONTAINING PROTEIN"/>
    <property type="match status" value="1"/>
</dbReference>
<sequence>MVFGCVSSEGDVMPPHFFQEGLRLTSDGYVELLNTVVKPWIRRVADGRLYVWQQDSAPCHTSGKSQKWLSENVYDFTSSNVWPPNSPDLNPMGYFVWGAVEKDTSRTPSNTKAMITNEKVKFRKIFRARAFLEEGNQRVAELLFLKTIRVPKNRRTPGKAKISAKLEDKLRKIFRAKAFLEEGNQLLVELLFLKTIRVPKNRRTLGKAKISAKLEDKLRKIFRAKAFLEEGNQLLVELLFLKTIRVPKNRRTLGKAKISAKLEDKLRKIFRAKAFLEEGNQLLVELLFLKTIRVPKNRRTLGKSARARDDRGMLELPGRIRTGFGQSTSSAVVLRSHTDNGTRFGTEDGTWDLKD</sequence>
<reference evidence="1 2" key="1">
    <citation type="submission" date="2024-07" db="EMBL/GenBank/DDBJ databases">
        <title>Chromosome-level genome assembly of the water stick insect Ranatra chinensis (Heteroptera: Nepidae).</title>
        <authorList>
            <person name="Liu X."/>
        </authorList>
    </citation>
    <scope>NUCLEOTIDE SEQUENCE [LARGE SCALE GENOMIC DNA]</scope>
    <source>
        <strain evidence="1">Cailab_2021Rc</strain>
        <tissue evidence="1">Muscle</tissue>
    </source>
</reference>
<dbReference type="InterPro" id="IPR036397">
    <property type="entry name" value="RNaseH_sf"/>
</dbReference>
<accession>A0ABD0XTA9</accession>
<keyword evidence="2" id="KW-1185">Reference proteome</keyword>
<protein>
    <submittedName>
        <fullName evidence="1">Uncharacterized protein</fullName>
    </submittedName>
</protein>
<gene>
    <name evidence="1" type="ORF">AAG570_007925</name>
</gene>
<dbReference type="AlphaFoldDB" id="A0ABD0XTA9"/>
<name>A0ABD0XTA9_9HEMI</name>
<dbReference type="EMBL" id="JBFDAA010000022">
    <property type="protein sequence ID" value="KAL1110394.1"/>
    <property type="molecule type" value="Genomic_DNA"/>
</dbReference>
<comment type="caution">
    <text evidence="1">The sequence shown here is derived from an EMBL/GenBank/DDBJ whole genome shotgun (WGS) entry which is preliminary data.</text>
</comment>
<organism evidence="1 2">
    <name type="scientific">Ranatra chinensis</name>
    <dbReference type="NCBI Taxonomy" id="642074"/>
    <lineage>
        <taxon>Eukaryota</taxon>
        <taxon>Metazoa</taxon>
        <taxon>Ecdysozoa</taxon>
        <taxon>Arthropoda</taxon>
        <taxon>Hexapoda</taxon>
        <taxon>Insecta</taxon>
        <taxon>Pterygota</taxon>
        <taxon>Neoptera</taxon>
        <taxon>Paraneoptera</taxon>
        <taxon>Hemiptera</taxon>
        <taxon>Heteroptera</taxon>
        <taxon>Panheteroptera</taxon>
        <taxon>Nepomorpha</taxon>
        <taxon>Nepidae</taxon>
        <taxon>Ranatrinae</taxon>
        <taxon>Ranatra</taxon>
    </lineage>
</organism>